<evidence type="ECO:0000313" key="3">
    <source>
        <dbReference type="Proteomes" id="UP000480151"/>
    </source>
</evidence>
<dbReference type="InterPro" id="IPR058780">
    <property type="entry name" value="YhfM-like_dom"/>
</dbReference>
<comment type="caution">
    <text evidence="2">The sequence shown here is derived from an EMBL/GenBank/DDBJ whole genome shotgun (WGS) entry which is preliminary data.</text>
</comment>
<accession>A0A6M1PL82</accession>
<feature type="domain" description="YhfM-like" evidence="1">
    <location>
        <begin position="40"/>
        <end position="141"/>
    </location>
</feature>
<proteinExistence type="predicted"/>
<evidence type="ECO:0000313" key="2">
    <source>
        <dbReference type="EMBL" id="NGM84219.1"/>
    </source>
</evidence>
<dbReference type="AlphaFoldDB" id="A0A6M1PL82"/>
<keyword evidence="3" id="KW-1185">Reference proteome</keyword>
<dbReference type="EMBL" id="JAAKGU010000008">
    <property type="protein sequence ID" value="NGM84219.1"/>
    <property type="molecule type" value="Genomic_DNA"/>
</dbReference>
<organism evidence="2 3">
    <name type="scientific">Paenibacillus apii</name>
    <dbReference type="NCBI Taxonomy" id="1850370"/>
    <lineage>
        <taxon>Bacteria</taxon>
        <taxon>Bacillati</taxon>
        <taxon>Bacillota</taxon>
        <taxon>Bacilli</taxon>
        <taxon>Bacillales</taxon>
        <taxon>Paenibacillaceae</taxon>
        <taxon>Paenibacillus</taxon>
    </lineage>
</organism>
<name>A0A6M1PL82_9BACL</name>
<dbReference type="Proteomes" id="UP000480151">
    <property type="component" value="Unassembled WGS sequence"/>
</dbReference>
<evidence type="ECO:0000259" key="1">
    <source>
        <dbReference type="Pfam" id="PF26353"/>
    </source>
</evidence>
<reference evidence="2 3" key="1">
    <citation type="submission" date="2020-02" db="EMBL/GenBank/DDBJ databases">
        <authorList>
            <person name="Gao J."/>
            <person name="Sun J."/>
        </authorList>
    </citation>
    <scope>NUCLEOTIDE SEQUENCE [LARGE SCALE GENOMIC DNA]</scope>
    <source>
        <strain evidence="2 3">7124</strain>
    </source>
</reference>
<dbReference type="Pfam" id="PF26353">
    <property type="entry name" value="YhfM"/>
    <property type="match status" value="1"/>
</dbReference>
<dbReference type="RefSeq" id="WP_165100667.1">
    <property type="nucleotide sequence ID" value="NZ_JAAKGU010000008.1"/>
</dbReference>
<protein>
    <recommendedName>
        <fullName evidence="1">YhfM-like domain-containing protein</fullName>
    </recommendedName>
</protein>
<sequence>MTIVLLLITACSSNAVEKAVFSQSEKIQDKVIVSKLQKDKTIQQYESQTIKDIVATFNNSSDTEIFIKAFKESEMIPGVVNVSSPTYEITLQKDGSESSYYLWITNNNTTSNAMYMYKGDTDTAYKITVESTNSINELLDEFKGSK</sequence>
<gene>
    <name evidence="2" type="ORF">G5B47_17550</name>
</gene>